<evidence type="ECO:0000256" key="8">
    <source>
        <dbReference type="ARBA" id="ARBA00023027"/>
    </source>
</evidence>
<evidence type="ECO:0000256" key="10">
    <source>
        <dbReference type="ARBA" id="ARBA00034478"/>
    </source>
</evidence>
<evidence type="ECO:0000256" key="9">
    <source>
        <dbReference type="ARBA" id="ARBA00023167"/>
    </source>
</evidence>
<comment type="cofactor">
    <cofactor evidence="1 12">
        <name>FAD</name>
        <dbReference type="ChEBI" id="CHEBI:57692"/>
    </cofactor>
</comment>
<dbReference type="NCBIfam" id="TIGR00676">
    <property type="entry name" value="fadh2"/>
    <property type="match status" value="1"/>
</dbReference>
<dbReference type="GO" id="GO:0004489">
    <property type="term" value="F:methylenetetrahydrofolate reductase [NAD(P)H] activity"/>
    <property type="evidence" value="ECO:0007669"/>
    <property type="project" value="UniProtKB-EC"/>
</dbReference>
<keyword evidence="8" id="KW-0520">NAD</keyword>
<evidence type="ECO:0000256" key="1">
    <source>
        <dbReference type="ARBA" id="ARBA00001974"/>
    </source>
</evidence>
<keyword evidence="7 12" id="KW-0560">Oxidoreductase</keyword>
<dbReference type="Gene3D" id="3.20.20.220">
    <property type="match status" value="1"/>
</dbReference>
<keyword evidence="14" id="KW-1185">Reference proteome</keyword>
<evidence type="ECO:0000256" key="5">
    <source>
        <dbReference type="ARBA" id="ARBA00022630"/>
    </source>
</evidence>
<comment type="pathway">
    <text evidence="10">Amino-acid biosynthesis; L-methionine biosynthesis via de novo pathway.</text>
</comment>
<sequence>MNIKEIFHKRNLVFSFEVFPPKNNSPVKSIYRALNELSDLKPDFISVTYGAGGSLINNKTTEISSLIKNVYNIEPLAHLTCISSKKDDIDKITERLELEDVSNILALRGDDNGDSRKDFNYASELISYIEKKKRFNIISACYPEGHIENKSIDMEIDNMKRKIDSGTSSFISQLFFDNNIYYDFLDKINKNGIKTPIQAGIMPVINKRQIERITELCGAKIPHKFSKIMNKYEYSPEALKEAGIAYAVEQIIDLASSGAQGIHLYTMNNPYVAKRIKENIKTVIKTINN</sequence>
<dbReference type="EMBL" id="JAIKTU010000005">
    <property type="protein sequence ID" value="MBY0755158.1"/>
    <property type="molecule type" value="Genomic_DNA"/>
</dbReference>
<keyword evidence="6 12" id="KW-0274">FAD</keyword>
<evidence type="ECO:0000256" key="4">
    <source>
        <dbReference type="ARBA" id="ARBA00022605"/>
    </source>
</evidence>
<evidence type="ECO:0000256" key="2">
    <source>
        <dbReference type="ARBA" id="ARBA00004777"/>
    </source>
</evidence>
<dbReference type="EC" id="1.5.1.54" evidence="12"/>
<comment type="pathway">
    <text evidence="2 12">One-carbon metabolism; tetrahydrofolate interconversion.</text>
</comment>
<evidence type="ECO:0000256" key="3">
    <source>
        <dbReference type="ARBA" id="ARBA00006743"/>
    </source>
</evidence>
<dbReference type="InterPro" id="IPR004620">
    <property type="entry name" value="MTHF_reductase_bac"/>
</dbReference>
<dbReference type="Proteomes" id="UP001299068">
    <property type="component" value="Unassembled WGS sequence"/>
</dbReference>
<accession>A0ABS7KWG9</accession>
<dbReference type="Pfam" id="PF02219">
    <property type="entry name" value="MTHFR"/>
    <property type="match status" value="1"/>
</dbReference>
<dbReference type="InterPro" id="IPR029041">
    <property type="entry name" value="FAD-linked_oxidoreductase-like"/>
</dbReference>
<gene>
    <name evidence="13" type="primary">metF</name>
    <name evidence="13" type="ORF">K5V21_06790</name>
</gene>
<dbReference type="SUPFAM" id="SSF51730">
    <property type="entry name" value="FAD-linked oxidoreductase"/>
    <property type="match status" value="1"/>
</dbReference>
<dbReference type="InterPro" id="IPR003171">
    <property type="entry name" value="Mehydrof_redctse-like"/>
</dbReference>
<dbReference type="RefSeq" id="WP_204594629.1">
    <property type="nucleotide sequence ID" value="NZ_JAFBDA010000007.1"/>
</dbReference>
<evidence type="ECO:0000256" key="12">
    <source>
        <dbReference type="RuleBase" id="RU003862"/>
    </source>
</evidence>
<evidence type="ECO:0000256" key="7">
    <source>
        <dbReference type="ARBA" id="ARBA00023002"/>
    </source>
</evidence>
<dbReference type="CDD" id="cd00537">
    <property type="entry name" value="MTHFR"/>
    <property type="match status" value="1"/>
</dbReference>
<organism evidence="13 14">
    <name type="scientific">Clostridium sardiniense</name>
    <name type="common">Clostridium absonum</name>
    <dbReference type="NCBI Taxonomy" id="29369"/>
    <lineage>
        <taxon>Bacteria</taxon>
        <taxon>Bacillati</taxon>
        <taxon>Bacillota</taxon>
        <taxon>Clostridia</taxon>
        <taxon>Eubacteriales</taxon>
        <taxon>Clostridiaceae</taxon>
        <taxon>Clostridium</taxon>
    </lineage>
</organism>
<comment type="catalytic activity">
    <reaction evidence="11">
        <text>(6S)-5-methyl-5,6,7,8-tetrahydrofolate + NAD(+) = (6R)-5,10-methylene-5,6,7,8-tetrahydrofolate + NADH + H(+)</text>
        <dbReference type="Rhea" id="RHEA:19821"/>
        <dbReference type="ChEBI" id="CHEBI:15378"/>
        <dbReference type="ChEBI" id="CHEBI:15636"/>
        <dbReference type="ChEBI" id="CHEBI:18608"/>
        <dbReference type="ChEBI" id="CHEBI:57540"/>
        <dbReference type="ChEBI" id="CHEBI:57945"/>
        <dbReference type="EC" id="1.5.1.54"/>
    </reaction>
    <physiologicalReaction direction="right-to-left" evidence="11">
        <dbReference type="Rhea" id="RHEA:19823"/>
    </physiologicalReaction>
</comment>
<dbReference type="PANTHER" id="PTHR45754">
    <property type="entry name" value="METHYLENETETRAHYDROFOLATE REDUCTASE"/>
    <property type="match status" value="1"/>
</dbReference>
<evidence type="ECO:0000313" key="13">
    <source>
        <dbReference type="EMBL" id="MBY0755158.1"/>
    </source>
</evidence>
<name>A0ABS7KWG9_CLOSR</name>
<keyword evidence="9" id="KW-0486">Methionine biosynthesis</keyword>
<evidence type="ECO:0000313" key="14">
    <source>
        <dbReference type="Proteomes" id="UP001299068"/>
    </source>
</evidence>
<reference evidence="13 14" key="1">
    <citation type="journal article" date="2021" name="Cell Host Microbe">
        <title>in vivo commensal control of Clostridioides difficile virulence.</title>
        <authorList>
            <person name="Girinathan B.P."/>
            <person name="Dibenedetto N."/>
            <person name="Worley J.N."/>
            <person name="Peltier J."/>
            <person name="Arrieta-Ortiz M.L."/>
            <person name="Rupa Christinal Immanuel S."/>
            <person name="Lavin R."/>
            <person name="Delaney M.L."/>
            <person name="Cummins C."/>
            <person name="Hoffmann M."/>
            <person name="Luo Y."/>
            <person name="Gonzalez-Escalona N."/>
            <person name="Allard M."/>
            <person name="Onderdonk A.B."/>
            <person name="Gerber G.K."/>
            <person name="Sonenshein A.L."/>
            <person name="Baliga N."/>
            <person name="Dupuy B."/>
            <person name="Bry L."/>
        </authorList>
    </citation>
    <scope>NUCLEOTIDE SEQUENCE [LARGE SCALE GENOMIC DNA]</scope>
    <source>
        <strain evidence="13 14">DSM 599</strain>
    </source>
</reference>
<proteinExistence type="inferred from homology"/>
<keyword evidence="5 12" id="KW-0285">Flavoprotein</keyword>
<dbReference type="PANTHER" id="PTHR45754:SF3">
    <property type="entry name" value="METHYLENETETRAHYDROFOLATE REDUCTASE (NADPH)"/>
    <property type="match status" value="1"/>
</dbReference>
<evidence type="ECO:0000256" key="11">
    <source>
        <dbReference type="ARBA" id="ARBA00048628"/>
    </source>
</evidence>
<keyword evidence="4" id="KW-0028">Amino-acid biosynthesis</keyword>
<evidence type="ECO:0000256" key="6">
    <source>
        <dbReference type="ARBA" id="ARBA00022827"/>
    </source>
</evidence>
<protein>
    <recommendedName>
        <fullName evidence="12">Methylenetetrahydrofolate reductase</fullName>
        <ecNumber evidence="12">1.5.1.54</ecNumber>
    </recommendedName>
</protein>
<comment type="similarity">
    <text evidence="3 12">Belongs to the methylenetetrahydrofolate reductase family.</text>
</comment>
<comment type="caution">
    <text evidence="13">The sequence shown here is derived from an EMBL/GenBank/DDBJ whole genome shotgun (WGS) entry which is preliminary data.</text>
</comment>